<reference evidence="13 26" key="6">
    <citation type="journal article" date="2020" name="Nat. Commun.">
        <title>The structures of two archaeal type IV pili illuminate evolutionary relationships.</title>
        <authorList>
            <person name="Wang F."/>
            <person name="Baquero D.P."/>
            <person name="Su Z."/>
            <person name="Beltran L.C."/>
            <person name="Prangishvili D."/>
            <person name="Krupovic M."/>
            <person name="Egelman E.H."/>
        </authorList>
    </citation>
    <scope>NUCLEOTIDE SEQUENCE [LARGE SCALE GENOMIC DNA]</scope>
    <source>
        <strain evidence="13 26">POZ149</strain>
    </source>
</reference>
<dbReference type="Proteomes" id="UP000033057">
    <property type="component" value="Chromosome"/>
</dbReference>
<sequence>MAKIRKLEVEVRNMCCGHCATNVSKSVKEISGVREVDVDLREGLAFISIDEKADMNRVINNIREKITDLGYMVGEIKIIGGV</sequence>
<dbReference type="EMBL" id="CP033241">
    <property type="protein sequence ID" value="AZF83262.1"/>
    <property type="molecule type" value="Genomic_DNA"/>
</dbReference>
<evidence type="ECO:0000313" key="16">
    <source>
        <dbReference type="Proteomes" id="UP000033085"/>
    </source>
</evidence>
<dbReference type="EMBL" id="CP033236">
    <property type="protein sequence ID" value="AZF70198.1"/>
    <property type="molecule type" value="Genomic_DNA"/>
</dbReference>
<dbReference type="KEGG" id="ssol:SULB_0687"/>
<dbReference type="EMBL" id="CP033237">
    <property type="protein sequence ID" value="AZF72818.1"/>
    <property type="molecule type" value="Genomic_DNA"/>
</dbReference>
<dbReference type="PATRIC" id="fig|2287.6.peg.714"/>
<dbReference type="OMA" id="GMECEGC"/>
<dbReference type="RefSeq" id="WP_009990685.1">
    <property type="nucleotide sequence ID" value="NZ_CP011055.2"/>
</dbReference>
<reference evidence="19 20" key="4">
    <citation type="journal article" date="2018" name="Proc. Natl. Acad. Sci. U.S.A.">
        <title>Nonmutational mechanism of inheritance in the Archaeon Sulfolobus solfataricus.</title>
        <authorList>
            <person name="Payne S."/>
            <person name="McCarthy S."/>
            <person name="Johnson T."/>
            <person name="North E."/>
            <person name="Blum P."/>
        </authorList>
    </citation>
    <scope>NUCLEOTIDE SEQUENCE [LARGE SCALE GENOMIC DNA]</scope>
    <source>
        <strain evidence="7 19">SARC-H</strain>
        <strain evidence="8 23">SARC-I</strain>
        <strain evidence="10 24">SARC-N</strain>
        <strain evidence="11 25">SARC-O</strain>
        <strain evidence="12 20">SUL120</strain>
        <strain evidence="6 21">SULG</strain>
        <strain evidence="9 22">SULM</strain>
    </source>
</reference>
<evidence type="ECO:0000313" key="8">
    <source>
        <dbReference type="EMBL" id="AZF72818.1"/>
    </source>
</evidence>
<evidence type="ECO:0000313" key="11">
    <source>
        <dbReference type="EMBL" id="AZF80655.1"/>
    </source>
</evidence>
<evidence type="ECO:0000313" key="10">
    <source>
        <dbReference type="EMBL" id="AZF78050.1"/>
    </source>
</evidence>
<evidence type="ECO:0000313" key="13">
    <source>
        <dbReference type="EMBL" id="QPG50072.1"/>
    </source>
</evidence>
<keyword evidence="1" id="KW-0479">Metal-binding</keyword>
<evidence type="ECO:0000313" key="23">
    <source>
        <dbReference type="Proteomes" id="UP000275843"/>
    </source>
</evidence>
<dbReference type="GeneID" id="1452924"/>
<dbReference type="KEGG" id="ssof:SULC_0685"/>
<dbReference type="CDD" id="cd00371">
    <property type="entry name" value="HMA"/>
    <property type="match status" value="1"/>
</dbReference>
<dbReference type="InterPro" id="IPR006121">
    <property type="entry name" value="HMA_dom"/>
</dbReference>
<dbReference type="Proteomes" id="UP000267993">
    <property type="component" value="Chromosome"/>
</dbReference>
<evidence type="ECO:0000313" key="4">
    <source>
        <dbReference type="EMBL" id="AKA75768.1"/>
    </source>
</evidence>
<evidence type="ECO:0000313" key="25">
    <source>
        <dbReference type="Proteomes" id="UP000282269"/>
    </source>
</evidence>
<evidence type="ECO:0000313" key="9">
    <source>
        <dbReference type="EMBL" id="AZF75442.1"/>
    </source>
</evidence>
<dbReference type="SUPFAM" id="SSF55008">
    <property type="entry name" value="HMA, heavy metal-associated domain"/>
    <property type="match status" value="1"/>
</dbReference>
<dbReference type="Proteomes" id="UP000076770">
    <property type="component" value="Chromosome i"/>
</dbReference>
<dbReference type="PROSITE" id="PS01047">
    <property type="entry name" value="HMA_1"/>
    <property type="match status" value="1"/>
</dbReference>
<dbReference type="EMBL" id="CP033235">
    <property type="protein sequence ID" value="AZF67578.1"/>
    <property type="molecule type" value="Genomic_DNA"/>
</dbReference>
<dbReference type="Proteomes" id="UP000273443">
    <property type="component" value="Chromosome"/>
</dbReference>
<evidence type="ECO:0000313" key="22">
    <source>
        <dbReference type="Proteomes" id="UP000273443"/>
    </source>
</evidence>
<dbReference type="Gene3D" id="3.30.70.100">
    <property type="match status" value="1"/>
</dbReference>
<dbReference type="OrthoDB" id="44171at2157"/>
<evidence type="ECO:0000256" key="1">
    <source>
        <dbReference type="ARBA" id="ARBA00022723"/>
    </source>
</evidence>
<evidence type="ECO:0000313" key="7">
    <source>
        <dbReference type="EMBL" id="AZF70198.1"/>
    </source>
</evidence>
<dbReference type="Proteomes" id="UP000594632">
    <property type="component" value="Chromosome"/>
</dbReference>
<dbReference type="KEGG" id="ssoa:SULA_0685"/>
<reference evidence="18" key="2">
    <citation type="submission" date="2016-04" db="EMBL/GenBank/DDBJ databases">
        <authorList>
            <person name="Shah S.A."/>
            <person name="Garrett R.A."/>
        </authorList>
    </citation>
    <scope>NUCLEOTIDE SEQUENCE [LARGE SCALE GENOMIC DNA]</scope>
    <source>
        <strain evidence="18">ATCC 35091 / DSM 1616 / JCM 8930 / NBRC 15331 / P1</strain>
    </source>
</reference>
<dbReference type="EMBL" id="CP011056">
    <property type="protein sequence ID" value="AKA75768.1"/>
    <property type="molecule type" value="Genomic_DNA"/>
</dbReference>
<protein>
    <submittedName>
        <fullName evidence="3">Copper chaperone</fullName>
    </submittedName>
    <submittedName>
        <fullName evidence="14">Copper-binding protein</fullName>
    </submittedName>
    <submittedName>
        <fullName evidence="13">Heavy-metal-associated domain-containing protein</fullName>
    </submittedName>
</protein>
<dbReference type="PROSITE" id="PS50846">
    <property type="entry name" value="HMA_2"/>
    <property type="match status" value="1"/>
</dbReference>
<dbReference type="Proteomes" id="UP000273194">
    <property type="component" value="Chromosome"/>
</dbReference>
<reference evidence="15 16" key="1">
    <citation type="journal article" date="2015" name="Genome Announc.">
        <title>Complete Genome Sequence of Sulfolobus solfataricus Strain 98/2 and Evolved Derivatives.</title>
        <authorList>
            <person name="McCarthy S."/>
            <person name="Gradnigo J."/>
            <person name="Johnson T."/>
            <person name="Payne S."/>
            <person name="Lipzen A."/>
            <person name="Martin J."/>
            <person name="Schackwitz W."/>
            <person name="Moriyama E."/>
            <person name="Blum P."/>
        </authorList>
    </citation>
    <scope>NUCLEOTIDE SEQUENCE [LARGE SCALE GENOMIC DNA]</scope>
    <source>
        <strain evidence="15">98/2 SULC</strain>
        <strain evidence="3">SARC-B</strain>
        <strain evidence="4">SARC-C</strain>
        <strain evidence="5 17">SULA</strain>
        <strain evidence="16">SULB</strain>
    </source>
</reference>
<dbReference type="EMBL" id="CP011057">
    <property type="protein sequence ID" value="AKA78460.1"/>
    <property type="molecule type" value="Genomic_DNA"/>
</dbReference>
<dbReference type="GO" id="GO:0046872">
    <property type="term" value="F:metal ion binding"/>
    <property type="evidence" value="ECO:0007669"/>
    <property type="project" value="UniProtKB-KW"/>
</dbReference>
<evidence type="ECO:0000313" key="21">
    <source>
        <dbReference type="Proteomes" id="UP000273194"/>
    </source>
</evidence>
<evidence type="ECO:0000313" key="26">
    <source>
        <dbReference type="Proteomes" id="UP000594632"/>
    </source>
</evidence>
<gene>
    <name evidence="13" type="ORF">HFC64_09795</name>
    <name evidence="14" type="ORF">SSOP1_2996</name>
    <name evidence="5" type="ORF">SULA_0685</name>
    <name evidence="3" type="ORF">SULB_0687</name>
    <name evidence="4" type="ORF">SULC_0685</name>
    <name evidence="6" type="ORF">SULG_03495</name>
    <name evidence="7" type="ORF">SULH_03495</name>
    <name evidence="8" type="ORF">SULI_03495</name>
    <name evidence="9" type="ORF">SULM_03495</name>
    <name evidence="10" type="ORF">SULN_03495</name>
    <name evidence="11" type="ORF">SULO_03505</name>
    <name evidence="12" type="ORF">SULZ_03540</name>
</gene>
<evidence type="ECO:0000313" key="5">
    <source>
        <dbReference type="EMBL" id="AKA78460.1"/>
    </source>
</evidence>
<evidence type="ECO:0000259" key="2">
    <source>
        <dbReference type="PROSITE" id="PS50846"/>
    </source>
</evidence>
<evidence type="ECO:0000313" key="15">
    <source>
        <dbReference type="Proteomes" id="UP000033057"/>
    </source>
</evidence>
<dbReference type="Proteomes" id="UP000269431">
    <property type="component" value="Chromosome"/>
</dbReference>
<dbReference type="Pfam" id="PF00403">
    <property type="entry name" value="HMA"/>
    <property type="match status" value="1"/>
</dbReference>
<dbReference type="Proteomes" id="UP000278715">
    <property type="component" value="Chromosome"/>
</dbReference>
<dbReference type="EMBL" id="LT549890">
    <property type="protein sequence ID" value="SAI86550.1"/>
    <property type="molecule type" value="Genomic_DNA"/>
</dbReference>
<evidence type="ECO:0000313" key="14">
    <source>
        <dbReference type="EMBL" id="SAI86550.1"/>
    </source>
</evidence>
<dbReference type="EMBL" id="CP050869">
    <property type="protein sequence ID" value="QPG50072.1"/>
    <property type="molecule type" value="Genomic_DNA"/>
</dbReference>
<dbReference type="EMBL" id="CP033238">
    <property type="protein sequence ID" value="AZF75442.1"/>
    <property type="molecule type" value="Genomic_DNA"/>
</dbReference>
<name>A0A0E3K5A1_SACSO</name>
<evidence type="ECO:0000313" key="20">
    <source>
        <dbReference type="Proteomes" id="UP000269431"/>
    </source>
</evidence>
<dbReference type="InterPro" id="IPR017969">
    <property type="entry name" value="Heavy-metal-associated_CS"/>
</dbReference>
<dbReference type="EMBL" id="CP033239">
    <property type="protein sequence ID" value="AZF78050.1"/>
    <property type="molecule type" value="Genomic_DNA"/>
</dbReference>
<organism evidence="3 16">
    <name type="scientific">Saccharolobus solfataricus</name>
    <name type="common">Sulfolobus solfataricus</name>
    <dbReference type="NCBI Taxonomy" id="2287"/>
    <lineage>
        <taxon>Archaea</taxon>
        <taxon>Thermoproteota</taxon>
        <taxon>Thermoprotei</taxon>
        <taxon>Sulfolobales</taxon>
        <taxon>Sulfolobaceae</taxon>
        <taxon>Saccharolobus</taxon>
    </lineage>
</organism>
<dbReference type="AlphaFoldDB" id="A0A0E3K5A1"/>
<dbReference type="Proteomes" id="UP000282269">
    <property type="component" value="Chromosome"/>
</dbReference>
<evidence type="ECO:0000313" key="24">
    <source>
        <dbReference type="Proteomes" id="UP000278715"/>
    </source>
</evidence>
<accession>A0A0E3K5A1</accession>
<feature type="domain" description="HMA" evidence="2">
    <location>
        <begin position="5"/>
        <end position="74"/>
    </location>
</feature>
<evidence type="ECO:0000313" key="17">
    <source>
        <dbReference type="Proteomes" id="UP000033106"/>
    </source>
</evidence>
<evidence type="ECO:0000313" key="3">
    <source>
        <dbReference type="EMBL" id="AKA73070.1"/>
    </source>
</evidence>
<dbReference type="EMBL" id="CP011055">
    <property type="protein sequence ID" value="AKA73070.1"/>
    <property type="molecule type" value="Genomic_DNA"/>
</dbReference>
<dbReference type="GeneID" id="44128624"/>
<evidence type="ECO:0000313" key="19">
    <source>
        <dbReference type="Proteomes" id="UP000267993"/>
    </source>
</evidence>
<dbReference type="InterPro" id="IPR036163">
    <property type="entry name" value="HMA_dom_sf"/>
</dbReference>
<evidence type="ECO:0000313" key="6">
    <source>
        <dbReference type="EMBL" id="AZF67578.1"/>
    </source>
</evidence>
<dbReference type="Proteomes" id="UP000033106">
    <property type="component" value="Chromosome"/>
</dbReference>
<reference evidence="14" key="3">
    <citation type="submission" date="2016-04" db="EMBL/GenBank/DDBJ databases">
        <authorList>
            <person name="Evans L.H."/>
            <person name="Alamgir A."/>
            <person name="Owens N."/>
            <person name="Weber N.D."/>
            <person name="Virtaneva K."/>
            <person name="Barbian K."/>
            <person name="Babar A."/>
            <person name="Rosenke K."/>
        </authorList>
    </citation>
    <scope>NUCLEOTIDE SEQUENCE</scope>
    <source>
        <strain evidence="14">P1</strain>
    </source>
</reference>
<evidence type="ECO:0000313" key="12">
    <source>
        <dbReference type="EMBL" id="AZF83262.1"/>
    </source>
</evidence>
<proteinExistence type="predicted"/>
<dbReference type="Proteomes" id="UP000275843">
    <property type="component" value="Chromosome"/>
</dbReference>
<evidence type="ECO:0000313" key="18">
    <source>
        <dbReference type="Proteomes" id="UP000076770"/>
    </source>
</evidence>
<dbReference type="Proteomes" id="UP000033085">
    <property type="component" value="Chromosome"/>
</dbReference>
<dbReference type="EMBL" id="CP033240">
    <property type="protein sequence ID" value="AZF80655.1"/>
    <property type="molecule type" value="Genomic_DNA"/>
</dbReference>
<reference evidence="3" key="5">
    <citation type="submission" date="2018-10" db="EMBL/GenBank/DDBJ databases">
        <authorList>
            <person name="McCarthy S."/>
            <person name="Gradnigo J."/>
            <person name="Johnson T."/>
            <person name="Payne S."/>
            <person name="Lipzen A."/>
            <person name="Schackwitz W."/>
            <person name="Martin J."/>
            <person name="Moriyama E."/>
            <person name="Blum P."/>
        </authorList>
    </citation>
    <scope>NUCLEOTIDE SEQUENCE</scope>
    <source>
        <strain evidence="3">SARC-B</strain>
        <strain evidence="4">SARC-C</strain>
        <strain evidence="5">SULA</strain>
    </source>
</reference>